<dbReference type="AlphaFoldDB" id="K3VV25"/>
<proteinExistence type="predicted"/>
<organism evidence="1 2">
    <name type="scientific">Fusarium pseudograminearum (strain CS3096)</name>
    <name type="common">Wheat and barley crown-rot fungus</name>
    <dbReference type="NCBI Taxonomy" id="1028729"/>
    <lineage>
        <taxon>Eukaryota</taxon>
        <taxon>Fungi</taxon>
        <taxon>Dikarya</taxon>
        <taxon>Ascomycota</taxon>
        <taxon>Pezizomycotina</taxon>
        <taxon>Sordariomycetes</taxon>
        <taxon>Hypocreomycetidae</taxon>
        <taxon>Hypocreales</taxon>
        <taxon>Nectriaceae</taxon>
        <taxon>Fusarium</taxon>
    </lineage>
</organism>
<evidence type="ECO:0000313" key="1">
    <source>
        <dbReference type="EMBL" id="EKJ78163.1"/>
    </source>
</evidence>
<reference evidence="1 2" key="1">
    <citation type="journal article" date="2012" name="PLoS Pathog.">
        <title>Comparative pathogenomics reveals horizontally acquired novel virulence genes in fungi infecting cereal hosts.</title>
        <authorList>
            <person name="Gardiner D.M."/>
            <person name="McDonald M.C."/>
            <person name="Covarelli L."/>
            <person name="Solomon P.S."/>
            <person name="Rusu A.G."/>
            <person name="Marshall M."/>
            <person name="Kazan K."/>
            <person name="Chakraborty S."/>
            <person name="McDonald B.A."/>
            <person name="Manners J.M."/>
        </authorList>
    </citation>
    <scope>NUCLEOTIDE SEQUENCE [LARGE SCALE GENOMIC DNA]</scope>
    <source>
        <strain evidence="1 2">CS3096</strain>
    </source>
</reference>
<keyword evidence="2" id="KW-1185">Reference proteome</keyword>
<dbReference type="KEGG" id="fpu:FPSE_01624"/>
<sequence length="115" mass="12762">MFVQQINDIFNLTGRYIAPDNVACCKHAAAIPQKEQNIDFIIATIKLKLGGPEVFLPLSREIVRRAKLECWGGSIKRAFALAKAARLPLANGTCLIRHFVLLLTMRILQCVVGSE</sequence>
<dbReference type="EMBL" id="AFNW01000051">
    <property type="protein sequence ID" value="EKJ78163.1"/>
    <property type="molecule type" value="Genomic_DNA"/>
</dbReference>
<name>K3VV25_FUSPC</name>
<gene>
    <name evidence="1" type="ORF">FPSE_01624</name>
</gene>
<comment type="caution">
    <text evidence="1">The sequence shown here is derived from an EMBL/GenBank/DDBJ whole genome shotgun (WGS) entry which is preliminary data.</text>
</comment>
<dbReference type="GeneID" id="20360244"/>
<accession>K3VV25</accession>
<protein>
    <submittedName>
        <fullName evidence="1">Uncharacterized protein</fullName>
    </submittedName>
</protein>
<evidence type="ECO:0000313" key="2">
    <source>
        <dbReference type="Proteomes" id="UP000007978"/>
    </source>
</evidence>
<dbReference type="HOGENOM" id="CLU_2109183_0_0_1"/>
<dbReference type="Proteomes" id="UP000007978">
    <property type="component" value="Chromosome 4"/>
</dbReference>
<dbReference type="RefSeq" id="XP_009253019.1">
    <property type="nucleotide sequence ID" value="XM_009254744.1"/>
</dbReference>